<gene>
    <name evidence="2" type="ORF">PQJ61_04225</name>
</gene>
<keyword evidence="1" id="KW-1133">Transmembrane helix</keyword>
<feature type="transmembrane region" description="Helical" evidence="1">
    <location>
        <begin position="199"/>
        <end position="220"/>
    </location>
</feature>
<keyword evidence="1" id="KW-0812">Transmembrane</keyword>
<protein>
    <recommendedName>
        <fullName evidence="4">DUF4386 family protein</fullName>
    </recommendedName>
</protein>
<feature type="transmembrane region" description="Helical" evidence="1">
    <location>
        <begin position="90"/>
        <end position="107"/>
    </location>
</feature>
<proteinExistence type="predicted"/>
<sequence length="233" mass="26194">MILENKNWKPMYKTTAILTLIMLIIIPVQIIVFGLSSHPNTALGWIELFNSNSLLGLIHMDLLYLFNNIILVFIYFSILISLYKTNTNTITIAFILGSIALIAYIASNKSVEMYFLSREYLSATHEIVKTSLIASAQNMLLEWKGTSYVTYYFLGCITLFLIGFAMLKSTIFSKATAILALISAFFMSIPANFGTIGLIFSLISLIPWYVFCILLVITFLKMSSNNPQKQTSA</sequence>
<feature type="transmembrane region" description="Helical" evidence="1">
    <location>
        <begin position="149"/>
        <end position="167"/>
    </location>
</feature>
<accession>A0AAJ1IDS6</accession>
<evidence type="ECO:0000313" key="3">
    <source>
        <dbReference type="Proteomes" id="UP001221217"/>
    </source>
</evidence>
<evidence type="ECO:0000313" key="2">
    <source>
        <dbReference type="EMBL" id="MDC7225953.1"/>
    </source>
</evidence>
<dbReference type="EMBL" id="JAQQAL010000010">
    <property type="protein sequence ID" value="MDC7225953.1"/>
    <property type="molecule type" value="Genomic_DNA"/>
</dbReference>
<keyword evidence="1" id="KW-0472">Membrane</keyword>
<evidence type="ECO:0008006" key="4">
    <source>
        <dbReference type="Google" id="ProtNLM"/>
    </source>
</evidence>
<reference evidence="2 3" key="1">
    <citation type="submission" date="2022-12" db="EMBL/GenBank/DDBJ databases">
        <title>Metagenome assembled genome from gulf of manar.</title>
        <authorList>
            <person name="Kohli P."/>
            <person name="Pk S."/>
            <person name="Venkata Ramana C."/>
            <person name="Sasikala C."/>
        </authorList>
    </citation>
    <scope>NUCLEOTIDE SEQUENCE [LARGE SCALE GENOMIC DNA]</scope>
    <source>
        <strain evidence="2">JB008</strain>
    </source>
</reference>
<name>A0AAJ1IDS6_9SPIO</name>
<dbReference type="AlphaFoldDB" id="A0AAJ1IDS6"/>
<feature type="transmembrane region" description="Helical" evidence="1">
    <location>
        <begin position="174"/>
        <end position="193"/>
    </location>
</feature>
<evidence type="ECO:0000256" key="1">
    <source>
        <dbReference type="SAM" id="Phobius"/>
    </source>
</evidence>
<feature type="transmembrane region" description="Helical" evidence="1">
    <location>
        <begin position="12"/>
        <end position="35"/>
    </location>
</feature>
<organism evidence="2 3">
    <name type="scientific">Candidatus Thalassospirochaeta sargassi</name>
    <dbReference type="NCBI Taxonomy" id="3119039"/>
    <lineage>
        <taxon>Bacteria</taxon>
        <taxon>Pseudomonadati</taxon>
        <taxon>Spirochaetota</taxon>
        <taxon>Spirochaetia</taxon>
        <taxon>Spirochaetales</taxon>
        <taxon>Spirochaetaceae</taxon>
        <taxon>Candidatus Thalassospirochaeta</taxon>
    </lineage>
</organism>
<dbReference type="Proteomes" id="UP001221217">
    <property type="component" value="Unassembled WGS sequence"/>
</dbReference>
<comment type="caution">
    <text evidence="2">The sequence shown here is derived from an EMBL/GenBank/DDBJ whole genome shotgun (WGS) entry which is preliminary data.</text>
</comment>
<feature type="transmembrane region" description="Helical" evidence="1">
    <location>
        <begin position="62"/>
        <end position="83"/>
    </location>
</feature>